<dbReference type="Pfam" id="PF04909">
    <property type="entry name" value="Amidohydro_2"/>
    <property type="match status" value="1"/>
</dbReference>
<dbReference type="GO" id="GO:0016831">
    <property type="term" value="F:carboxy-lyase activity"/>
    <property type="evidence" value="ECO:0007669"/>
    <property type="project" value="InterPro"/>
</dbReference>
<dbReference type="Proteomes" id="UP000501452">
    <property type="component" value="Chromosome"/>
</dbReference>
<reference evidence="3 4" key="1">
    <citation type="submission" date="2019-10" db="EMBL/GenBank/DDBJ databases">
        <title>Rubrobacter sp nov SCSIO 52090 isolated from a deep-sea sediment in the South China Sea.</title>
        <authorList>
            <person name="Chen R.W."/>
        </authorList>
    </citation>
    <scope>NUCLEOTIDE SEQUENCE [LARGE SCALE GENOMIC DNA]</scope>
    <source>
        <strain evidence="3 4">SCSIO 52909</strain>
    </source>
</reference>
<evidence type="ECO:0000256" key="1">
    <source>
        <dbReference type="ARBA" id="ARBA00023239"/>
    </source>
</evidence>
<dbReference type="KEGG" id="rub:GBA63_02195"/>
<dbReference type="PANTHER" id="PTHR21240:SF28">
    <property type="entry name" value="ISO-OROTATE DECARBOXYLASE (EUROFUNG)"/>
    <property type="match status" value="1"/>
</dbReference>
<accession>A0A6G8Q552</accession>
<dbReference type="EMBL" id="CP045119">
    <property type="protein sequence ID" value="QIN81568.1"/>
    <property type="molecule type" value="Genomic_DNA"/>
</dbReference>
<dbReference type="GO" id="GO:0016787">
    <property type="term" value="F:hydrolase activity"/>
    <property type="evidence" value="ECO:0007669"/>
    <property type="project" value="UniProtKB-KW"/>
</dbReference>
<dbReference type="Gene3D" id="3.20.20.140">
    <property type="entry name" value="Metal-dependent hydrolases"/>
    <property type="match status" value="1"/>
</dbReference>
<dbReference type="PANTHER" id="PTHR21240">
    <property type="entry name" value="2-AMINO-3-CARBOXYLMUCONATE-6-SEMIALDEHYDE DECARBOXYLASE"/>
    <property type="match status" value="1"/>
</dbReference>
<evidence type="ECO:0000313" key="3">
    <source>
        <dbReference type="EMBL" id="QIN81568.1"/>
    </source>
</evidence>
<keyword evidence="3" id="KW-0378">Hydrolase</keyword>
<organism evidence="3 4">
    <name type="scientific">Rubrobacter tropicus</name>
    <dbReference type="NCBI Taxonomy" id="2653851"/>
    <lineage>
        <taxon>Bacteria</taxon>
        <taxon>Bacillati</taxon>
        <taxon>Actinomycetota</taxon>
        <taxon>Rubrobacteria</taxon>
        <taxon>Rubrobacterales</taxon>
        <taxon>Rubrobacteraceae</taxon>
        <taxon>Rubrobacter</taxon>
    </lineage>
</organism>
<dbReference type="GO" id="GO:0019748">
    <property type="term" value="P:secondary metabolic process"/>
    <property type="evidence" value="ECO:0007669"/>
    <property type="project" value="TreeGrafter"/>
</dbReference>
<protein>
    <submittedName>
        <fullName evidence="3">Amidohydrolase family protein</fullName>
    </submittedName>
</protein>
<dbReference type="SUPFAM" id="SSF51556">
    <property type="entry name" value="Metallo-dependent hydrolases"/>
    <property type="match status" value="1"/>
</dbReference>
<dbReference type="GO" id="GO:0005737">
    <property type="term" value="C:cytoplasm"/>
    <property type="evidence" value="ECO:0007669"/>
    <property type="project" value="TreeGrafter"/>
</dbReference>
<sequence>MAQPVLTESSREAEERIAVVDTDVHPTLAPTDPEISDRLSPRWRKYVREFGFRDTSTERTIPPQRKFTHRVDALDPSGRPAYIPSFTRGQLLDEYDMSGAILNDTTAIQLLKGNGNFPAQLALELCRAYNDAHAEVWMDDDPRFYSSLNIPIEDPGAAVKEISRCKEGPYGDRYVQVMTEPRSDHLIGNPRYWPVFEACEHYDVPFSFHTSPGRRMTASGGISYYFEWHCGIALRNFSFTPSLIFEGVFERFPNLKVALIEQGWAWAVPFAWRMDASYEAMKREVAHLERKPSEYLRDHFWFGTQPMVEPESKKEVSNVVGMFEDFFGKEKLMFSSDYPHWDFDSPYEAISTSISEESRRKILGENASNLYKIPLLENRGILTKNPATIAG</sequence>
<evidence type="ECO:0000259" key="2">
    <source>
        <dbReference type="Pfam" id="PF04909"/>
    </source>
</evidence>
<keyword evidence="1" id="KW-0456">Lyase</keyword>
<dbReference type="InterPro" id="IPR032466">
    <property type="entry name" value="Metal_Hydrolase"/>
</dbReference>
<dbReference type="AlphaFoldDB" id="A0A6G8Q552"/>
<evidence type="ECO:0000313" key="4">
    <source>
        <dbReference type="Proteomes" id="UP000501452"/>
    </source>
</evidence>
<proteinExistence type="predicted"/>
<dbReference type="RefSeq" id="WP_166173071.1">
    <property type="nucleotide sequence ID" value="NZ_CP045119.1"/>
</dbReference>
<keyword evidence="4" id="KW-1185">Reference proteome</keyword>
<feature type="domain" description="Amidohydrolase-related" evidence="2">
    <location>
        <begin position="111"/>
        <end position="372"/>
    </location>
</feature>
<gene>
    <name evidence="3" type="ORF">GBA63_02195</name>
</gene>
<dbReference type="InterPro" id="IPR032465">
    <property type="entry name" value="ACMSD"/>
</dbReference>
<dbReference type="InterPro" id="IPR006680">
    <property type="entry name" value="Amidohydro-rel"/>
</dbReference>
<name>A0A6G8Q552_9ACTN</name>